<dbReference type="Gene3D" id="3.40.50.1460">
    <property type="match status" value="1"/>
</dbReference>
<dbReference type="Pfam" id="PF05729">
    <property type="entry name" value="NACHT"/>
    <property type="match status" value="1"/>
</dbReference>
<dbReference type="InterPro" id="IPR019775">
    <property type="entry name" value="WD40_repeat_CS"/>
</dbReference>
<dbReference type="SUPFAM" id="SSF52540">
    <property type="entry name" value="P-loop containing nucleoside triphosphate hydrolases"/>
    <property type="match status" value="1"/>
</dbReference>
<dbReference type="PANTHER" id="PTHR44019:SF8">
    <property type="entry name" value="POC1 CENTRIOLAR PROTEIN HOMOLOG"/>
    <property type="match status" value="1"/>
</dbReference>
<dbReference type="PROSITE" id="PS50294">
    <property type="entry name" value="WD_REPEATS_REGION"/>
    <property type="match status" value="9"/>
</dbReference>
<evidence type="ECO:0000313" key="6">
    <source>
        <dbReference type="Proteomes" id="UP000215223"/>
    </source>
</evidence>
<feature type="repeat" description="WD" evidence="3">
    <location>
        <begin position="1182"/>
        <end position="1225"/>
    </location>
</feature>
<name>A0A229SC68_9PSEU</name>
<dbReference type="InterPro" id="IPR050505">
    <property type="entry name" value="WDR55/POC1"/>
</dbReference>
<feature type="repeat" description="WD" evidence="3">
    <location>
        <begin position="1094"/>
        <end position="1137"/>
    </location>
</feature>
<dbReference type="GO" id="GO:0004197">
    <property type="term" value="F:cysteine-type endopeptidase activity"/>
    <property type="evidence" value="ECO:0007669"/>
    <property type="project" value="InterPro"/>
</dbReference>
<feature type="repeat" description="WD" evidence="3">
    <location>
        <begin position="1066"/>
        <end position="1093"/>
    </location>
</feature>
<feature type="repeat" description="WD" evidence="3">
    <location>
        <begin position="918"/>
        <end position="961"/>
    </location>
</feature>
<dbReference type="EMBL" id="NMQT01000043">
    <property type="protein sequence ID" value="OXM56435.1"/>
    <property type="molecule type" value="Genomic_DNA"/>
</dbReference>
<feature type="repeat" description="WD" evidence="3">
    <location>
        <begin position="830"/>
        <end position="873"/>
    </location>
</feature>
<evidence type="ECO:0000259" key="4">
    <source>
        <dbReference type="PROSITE" id="PS50837"/>
    </source>
</evidence>
<feature type="repeat" description="WD" evidence="3">
    <location>
        <begin position="786"/>
        <end position="829"/>
    </location>
</feature>
<dbReference type="InterPro" id="IPR036322">
    <property type="entry name" value="WD40_repeat_dom_sf"/>
</dbReference>
<dbReference type="SUPFAM" id="SSF52129">
    <property type="entry name" value="Caspase-like"/>
    <property type="match status" value="1"/>
</dbReference>
<dbReference type="PROSITE" id="PS50837">
    <property type="entry name" value="NACHT"/>
    <property type="match status" value="1"/>
</dbReference>
<dbReference type="InterPro" id="IPR001680">
    <property type="entry name" value="WD40_rpt"/>
</dbReference>
<feature type="repeat" description="WD" evidence="3">
    <location>
        <begin position="874"/>
        <end position="917"/>
    </location>
</feature>
<reference evidence="5 6" key="1">
    <citation type="submission" date="2017-07" db="EMBL/GenBank/DDBJ databases">
        <title>Amycolatopsis thailandensis Genome sequencing and assembly.</title>
        <authorList>
            <person name="Kaur N."/>
            <person name="Mayilraj S."/>
        </authorList>
    </citation>
    <scope>NUCLEOTIDE SEQUENCE [LARGE SCALE GENOMIC DNA]</scope>
    <source>
        <strain evidence="5 6">JCM 16380</strain>
    </source>
</reference>
<gene>
    <name evidence="5" type="ORF">CFP71_13495</name>
</gene>
<keyword evidence="6" id="KW-1185">Reference proteome</keyword>
<dbReference type="Gene3D" id="3.40.50.300">
    <property type="entry name" value="P-loop containing nucleotide triphosphate hydrolases"/>
    <property type="match status" value="1"/>
</dbReference>
<feature type="repeat" description="WD" evidence="3">
    <location>
        <begin position="1226"/>
        <end position="1269"/>
    </location>
</feature>
<accession>A0A229SC68</accession>
<dbReference type="InterPro" id="IPR015943">
    <property type="entry name" value="WD40/YVTN_repeat-like_dom_sf"/>
</dbReference>
<dbReference type="SUPFAM" id="SSF50978">
    <property type="entry name" value="WD40 repeat-like"/>
    <property type="match status" value="2"/>
</dbReference>
<dbReference type="Pfam" id="PF00400">
    <property type="entry name" value="WD40"/>
    <property type="match status" value="13"/>
</dbReference>
<dbReference type="GO" id="GO:0006508">
    <property type="term" value="P:proteolysis"/>
    <property type="evidence" value="ECO:0007669"/>
    <property type="project" value="InterPro"/>
</dbReference>
<dbReference type="SMART" id="SM00320">
    <property type="entry name" value="WD40"/>
    <property type="match status" value="13"/>
</dbReference>
<dbReference type="PANTHER" id="PTHR44019">
    <property type="entry name" value="WD REPEAT-CONTAINING PROTEIN 55"/>
    <property type="match status" value="1"/>
</dbReference>
<evidence type="ECO:0000256" key="1">
    <source>
        <dbReference type="ARBA" id="ARBA00022574"/>
    </source>
</evidence>
<evidence type="ECO:0000256" key="2">
    <source>
        <dbReference type="ARBA" id="ARBA00022737"/>
    </source>
</evidence>
<evidence type="ECO:0000313" key="5">
    <source>
        <dbReference type="EMBL" id="OXM56435.1"/>
    </source>
</evidence>
<comment type="caution">
    <text evidence="5">The sequence shown here is derived from an EMBL/GenBank/DDBJ whole genome shotgun (WGS) entry which is preliminary data.</text>
</comment>
<sequence>MPVRRGTDVIDEQRSASAQRKFLITVGVSAYRDDQIPDLPGAVEDAERVRRLLAPMGYEVVLPGLAAMSARDVPVEVQRWAVREKLGAQDVVVVYFAGHGVAEVDRHYLQLSDAEAALTATALASEDLARPFMGGQVQLGHLLVILDTCYAGAGTNDIARLAGELIRSQPKAAGRWTLAAARGKQTARDNAFVDALADTLAHPQAGARQEFLSVREVTTRINAYFKDKEIPQRASHSVVDSDGQVPFFSNPAHIPDLPAGDLDVATLALLRKRVDRHFVPRARGVEHAGDVGDYFTARTTALRELAAWLHAERHDRRARVVTGQPGSGKSALLGRLILLTEPDEPARARTDPDALPPAGLQIVPLHARRATRDSLTRDLATTLGAPEADLDELLQILAERPAPLVIVVDALDEAGTAGDPNEGMRIGRELLRPMTSMPTVRLIIGTRAPLIRTFGRAIEVLDLDDPTYIDRGDVAAYARDVLLDVHDPDSRSPYRGNASLAATIGHAIADRAGTSFLVARMTATALVHGQITIDTTTPGWRNTLPRDATEAFAAYLARFGPNRPKVERLLRPLAYAQGAGLPWSTLWGPLAEALSGIPCPRDDLRWLQEHAGAYLLENTAHHDSVFRLFHETMAEHLRSSGHDRQAHHSITTALLGQVPIDPVTSRRDWANAHPYIRDHLATHAAAASQLDDLITDLLYLVHANPDQLLVALHTVTTNQGRITAAIYRHSATTHRHLTTRRRQRLLAIDAARFNAPHHQTVLSQGLTWVPRWATGQQTAIALRATLTGHTSWVNAVAVAEVDGQLVALTTSRDETVRVWDLRDGSLRATLIGHTNSVTAVAVAEVDGQPVAVTTSDDETARVWNLGDGTERATLTGHTNSVTAVAVAEVDGQPVAVTTSEDHTARVWNLGDGSLRATLTGHTNSVTAVAVAEVDGQPVAVTISYDNTVRVWDLRDGTERATLTGHTSWINAVAVAEVDGQPVAVTTNDDKTVRVWDLRDGSLRATLTGHTNSVTAVAVAEVDGQPVALTTSHDNTVRVWDLAILAEERERKGHTADIKQIIAISKPNLAVLITASEDHTARVWDLRDGSLRATLIGHTNSVTAVAVAEVDGQPVAVTTSDDETARVWNLGDGSLRATLTGHTNSVNAVAVAEVDGRPVAVTTSDDETARVWDLRDGTERATLTGHTNWINAVAVAEVDGQPVAVTTGHDITVRVWNVGDGTERATLIGHTSWVNAVAVAEVDGRPVAVTTSHDNTVRVWNLGDGTERATLTGHTSWVNAVAVAEVDGRPVAVTTSYDNTVRVWDLRDGSLRATLTGHTNSVTAVAVAEVDGQPVALTTSDDETVRVWDLLSNAEIEVIDYSGYPTSDLCLGPGSTLAFRAGWDVIVLTTK</sequence>
<dbReference type="PRINTS" id="PR00320">
    <property type="entry name" value="GPROTEINBRPT"/>
</dbReference>
<dbReference type="PROSITE" id="PS00678">
    <property type="entry name" value="WD_REPEATS_1"/>
    <property type="match status" value="12"/>
</dbReference>
<dbReference type="CDD" id="cd00200">
    <property type="entry name" value="WD40"/>
    <property type="match status" value="2"/>
</dbReference>
<feature type="repeat" description="WD" evidence="3">
    <location>
        <begin position="1270"/>
        <end position="1313"/>
    </location>
</feature>
<proteinExistence type="predicted"/>
<feature type="repeat" description="WD" evidence="3">
    <location>
        <begin position="1314"/>
        <end position="1357"/>
    </location>
</feature>
<dbReference type="InterPro" id="IPR027417">
    <property type="entry name" value="P-loop_NTPase"/>
</dbReference>
<evidence type="ECO:0000256" key="3">
    <source>
        <dbReference type="PROSITE-ProRule" id="PRU00221"/>
    </source>
</evidence>
<feature type="repeat" description="WD" evidence="3">
    <location>
        <begin position="1138"/>
        <end position="1181"/>
    </location>
</feature>
<dbReference type="InterPro" id="IPR007111">
    <property type="entry name" value="NACHT_NTPase"/>
</dbReference>
<dbReference type="InterPro" id="IPR011600">
    <property type="entry name" value="Pept_C14_caspase"/>
</dbReference>
<dbReference type="InterPro" id="IPR029030">
    <property type="entry name" value="Caspase-like_dom_sf"/>
</dbReference>
<feature type="repeat" description="WD" evidence="3">
    <location>
        <begin position="962"/>
        <end position="1005"/>
    </location>
</feature>
<dbReference type="Gene3D" id="2.130.10.10">
    <property type="entry name" value="YVTN repeat-like/Quinoprotein amine dehydrogenase"/>
    <property type="match status" value="4"/>
</dbReference>
<dbReference type="Proteomes" id="UP000215223">
    <property type="component" value="Unassembled WGS sequence"/>
</dbReference>
<dbReference type="PROSITE" id="PS50082">
    <property type="entry name" value="WD_REPEATS_2"/>
    <property type="match status" value="13"/>
</dbReference>
<keyword evidence="2" id="KW-0677">Repeat</keyword>
<organism evidence="5 6">
    <name type="scientific">Amycolatopsis thailandensis</name>
    <dbReference type="NCBI Taxonomy" id="589330"/>
    <lineage>
        <taxon>Bacteria</taxon>
        <taxon>Bacillati</taxon>
        <taxon>Actinomycetota</taxon>
        <taxon>Actinomycetes</taxon>
        <taxon>Pseudonocardiales</taxon>
        <taxon>Pseudonocardiaceae</taxon>
        <taxon>Amycolatopsis</taxon>
    </lineage>
</organism>
<feature type="domain" description="NACHT" evidence="4">
    <location>
        <begin position="317"/>
        <end position="447"/>
    </location>
</feature>
<dbReference type="InterPro" id="IPR020472">
    <property type="entry name" value="WD40_PAC1"/>
</dbReference>
<dbReference type="OrthoDB" id="218695at2"/>
<dbReference type="Pfam" id="PF00656">
    <property type="entry name" value="Peptidase_C14"/>
    <property type="match status" value="1"/>
</dbReference>
<keyword evidence="1 3" id="KW-0853">WD repeat</keyword>
<protein>
    <recommendedName>
        <fullName evidence="4">NACHT domain-containing protein</fullName>
    </recommendedName>
</protein>
<feature type="repeat" description="WD" evidence="3">
    <location>
        <begin position="1006"/>
        <end position="1041"/>
    </location>
</feature>